<keyword evidence="26" id="KW-1185">Reference proteome</keyword>
<feature type="compositionally biased region" description="Polar residues" evidence="22">
    <location>
        <begin position="1482"/>
        <end position="1508"/>
    </location>
</feature>
<keyword evidence="10 21" id="KW-0547">Nucleotide-binding</keyword>
<dbReference type="CDD" id="cd00063">
    <property type="entry name" value="FN3"/>
    <property type="match status" value="2"/>
</dbReference>
<dbReference type="SUPFAM" id="SSF57184">
    <property type="entry name" value="Growth factor receptor domain"/>
    <property type="match status" value="1"/>
</dbReference>
<evidence type="ECO:0000256" key="2">
    <source>
        <dbReference type="ARBA" id="ARBA00011902"/>
    </source>
</evidence>
<dbReference type="PANTHER" id="PTHR24416:SF525">
    <property type="entry name" value="INSULIN-LIKE RECEPTOR"/>
    <property type="match status" value="1"/>
</dbReference>
<dbReference type="PRINTS" id="PR00109">
    <property type="entry name" value="TYRKINASE"/>
</dbReference>
<dbReference type="Gene3D" id="3.80.20.20">
    <property type="entry name" value="Receptor L-domain"/>
    <property type="match status" value="2"/>
</dbReference>
<feature type="region of interest" description="Disordered" evidence="22">
    <location>
        <begin position="815"/>
        <end position="839"/>
    </location>
</feature>
<dbReference type="SUPFAM" id="SSF52058">
    <property type="entry name" value="L domain-like"/>
    <property type="match status" value="2"/>
</dbReference>
<dbReference type="InterPro" id="IPR036941">
    <property type="entry name" value="Rcpt_L-dom_sf"/>
</dbReference>
<evidence type="ECO:0000256" key="17">
    <source>
        <dbReference type="ARBA" id="ARBA00023170"/>
    </source>
</evidence>
<evidence type="ECO:0000256" key="3">
    <source>
        <dbReference type="ARBA" id="ARBA00022553"/>
    </source>
</evidence>
<name>A0AAJ7PB53_9ACAR</name>
<dbReference type="InterPro" id="IPR003961">
    <property type="entry name" value="FN3_dom"/>
</dbReference>
<dbReference type="PANTHER" id="PTHR24416">
    <property type="entry name" value="TYROSINE-PROTEIN KINASE RECEPTOR"/>
    <property type="match status" value="1"/>
</dbReference>
<keyword evidence="11" id="KW-0418">Kinase</keyword>
<dbReference type="GO" id="GO:0043560">
    <property type="term" value="F:insulin receptor substrate binding"/>
    <property type="evidence" value="ECO:0007669"/>
    <property type="project" value="TreeGrafter"/>
</dbReference>
<feature type="compositionally biased region" description="Basic and acidic residues" evidence="22">
    <location>
        <begin position="1409"/>
        <end position="1418"/>
    </location>
</feature>
<evidence type="ECO:0000256" key="19">
    <source>
        <dbReference type="ARBA" id="ARBA00023211"/>
    </source>
</evidence>
<evidence type="ECO:0000256" key="22">
    <source>
        <dbReference type="SAM" id="MobiDB-lite"/>
    </source>
</evidence>
<dbReference type="PROSITE" id="PS50011">
    <property type="entry name" value="PROTEIN_KINASE_DOM"/>
    <property type="match status" value="1"/>
</dbReference>
<evidence type="ECO:0000256" key="11">
    <source>
        <dbReference type="ARBA" id="ARBA00022777"/>
    </source>
</evidence>
<evidence type="ECO:0000256" key="7">
    <source>
        <dbReference type="ARBA" id="ARBA00022723"/>
    </source>
</evidence>
<protein>
    <recommendedName>
        <fullName evidence="2">receptor protein-tyrosine kinase</fullName>
        <ecNumber evidence="2">2.7.10.1</ecNumber>
    </recommendedName>
</protein>
<dbReference type="KEGG" id="goe:100905079"/>
<keyword evidence="7" id="KW-0479">Metal-binding</keyword>
<gene>
    <name evidence="27" type="primary">LOC100905079</name>
</gene>
<dbReference type="GO" id="GO:0005524">
    <property type="term" value="F:ATP binding"/>
    <property type="evidence" value="ECO:0007669"/>
    <property type="project" value="UniProtKB-UniRule"/>
</dbReference>
<feature type="compositionally biased region" description="Polar residues" evidence="22">
    <location>
        <begin position="1530"/>
        <end position="1549"/>
    </location>
</feature>
<evidence type="ECO:0000259" key="24">
    <source>
        <dbReference type="PROSITE" id="PS50011"/>
    </source>
</evidence>
<evidence type="ECO:0000256" key="15">
    <source>
        <dbReference type="ARBA" id="ARBA00023137"/>
    </source>
</evidence>
<keyword evidence="13 23" id="KW-1133">Transmembrane helix</keyword>
<dbReference type="InterPro" id="IPR050122">
    <property type="entry name" value="RTK"/>
</dbReference>
<evidence type="ECO:0000256" key="23">
    <source>
        <dbReference type="SAM" id="Phobius"/>
    </source>
</evidence>
<feature type="compositionally biased region" description="Polar residues" evidence="22">
    <location>
        <begin position="820"/>
        <end position="830"/>
    </location>
</feature>
<keyword evidence="18" id="KW-0325">Glycoprotein</keyword>
<dbReference type="InterPro" id="IPR011009">
    <property type="entry name" value="Kinase-like_dom_sf"/>
</dbReference>
<dbReference type="Pfam" id="PF00041">
    <property type="entry name" value="fn3"/>
    <property type="match status" value="1"/>
</dbReference>
<feature type="region of interest" description="Disordered" evidence="22">
    <location>
        <begin position="1409"/>
        <end position="1434"/>
    </location>
</feature>
<dbReference type="PROSITE" id="PS00107">
    <property type="entry name" value="PROTEIN_KINASE_ATP"/>
    <property type="match status" value="1"/>
</dbReference>
<dbReference type="Gene3D" id="2.60.40.10">
    <property type="entry name" value="Immunoglobulins"/>
    <property type="match status" value="3"/>
</dbReference>
<dbReference type="GeneID" id="100905079"/>
<dbReference type="SMART" id="SM00219">
    <property type="entry name" value="TyrKc"/>
    <property type="match status" value="1"/>
</dbReference>
<evidence type="ECO:0000256" key="13">
    <source>
        <dbReference type="ARBA" id="ARBA00022989"/>
    </source>
</evidence>
<dbReference type="Pfam" id="PF07714">
    <property type="entry name" value="PK_Tyr_Ser-Thr"/>
    <property type="match status" value="1"/>
</dbReference>
<dbReference type="InterPro" id="IPR006212">
    <property type="entry name" value="Furin_repeat"/>
</dbReference>
<dbReference type="Pfam" id="PF00757">
    <property type="entry name" value="Furin-like"/>
    <property type="match status" value="1"/>
</dbReference>
<dbReference type="InterPro" id="IPR020635">
    <property type="entry name" value="Tyr_kinase_cat_dom"/>
</dbReference>
<evidence type="ECO:0000256" key="8">
    <source>
        <dbReference type="ARBA" id="ARBA00022729"/>
    </source>
</evidence>
<keyword evidence="8" id="KW-0732">Signal</keyword>
<feature type="domain" description="Protein kinase" evidence="24">
    <location>
        <begin position="1118"/>
        <end position="1395"/>
    </location>
</feature>
<evidence type="ECO:0000256" key="4">
    <source>
        <dbReference type="ARBA" id="ARBA00022679"/>
    </source>
</evidence>
<dbReference type="PROSITE" id="PS00109">
    <property type="entry name" value="PROTEIN_KINASE_TYR"/>
    <property type="match status" value="1"/>
</dbReference>
<keyword evidence="9" id="KW-0677">Repeat</keyword>
<evidence type="ECO:0000256" key="10">
    <source>
        <dbReference type="ARBA" id="ARBA00022741"/>
    </source>
</evidence>
<dbReference type="Proteomes" id="UP000694867">
    <property type="component" value="Unplaced"/>
</dbReference>
<evidence type="ECO:0000256" key="1">
    <source>
        <dbReference type="ARBA" id="ARBA00004479"/>
    </source>
</evidence>
<keyword evidence="14 23" id="KW-0472">Membrane</keyword>
<dbReference type="EC" id="2.7.10.1" evidence="2"/>
<dbReference type="GO" id="GO:0046872">
    <property type="term" value="F:metal ion binding"/>
    <property type="evidence" value="ECO:0007669"/>
    <property type="project" value="UniProtKB-KW"/>
</dbReference>
<dbReference type="Pfam" id="PF01030">
    <property type="entry name" value="Recep_L_domain"/>
    <property type="match status" value="2"/>
</dbReference>
<dbReference type="GO" id="GO:0030424">
    <property type="term" value="C:axon"/>
    <property type="evidence" value="ECO:0007669"/>
    <property type="project" value="TreeGrafter"/>
</dbReference>
<dbReference type="GO" id="GO:0043410">
    <property type="term" value="P:positive regulation of MAPK cascade"/>
    <property type="evidence" value="ECO:0007669"/>
    <property type="project" value="TreeGrafter"/>
</dbReference>
<dbReference type="PROSITE" id="PS50853">
    <property type="entry name" value="FN3"/>
    <property type="match status" value="1"/>
</dbReference>
<dbReference type="InterPro" id="IPR017441">
    <property type="entry name" value="Protein_kinase_ATP_BS"/>
</dbReference>
<keyword evidence="12 21" id="KW-0067">ATP-binding</keyword>
<dbReference type="InterPro" id="IPR013783">
    <property type="entry name" value="Ig-like_fold"/>
</dbReference>
<comment type="subcellular location">
    <subcellularLocation>
        <location evidence="1">Membrane</location>
        <topology evidence="1">Single-pass type I membrane protein</topology>
    </subcellularLocation>
</comment>
<evidence type="ECO:0000256" key="14">
    <source>
        <dbReference type="ARBA" id="ARBA00023136"/>
    </source>
</evidence>
<dbReference type="GO" id="GO:0005899">
    <property type="term" value="C:insulin receptor complex"/>
    <property type="evidence" value="ECO:0007669"/>
    <property type="project" value="TreeGrafter"/>
</dbReference>
<feature type="domain" description="Fibronectin type-III" evidence="25">
    <location>
        <begin position="948"/>
        <end position="1050"/>
    </location>
</feature>
<dbReference type="RefSeq" id="XP_018497647.2">
    <property type="nucleotide sequence ID" value="XM_018642131.2"/>
</dbReference>
<feature type="transmembrane region" description="Helical" evidence="23">
    <location>
        <begin position="1054"/>
        <end position="1080"/>
    </location>
</feature>
<dbReference type="SMART" id="SM00060">
    <property type="entry name" value="FN3"/>
    <property type="match status" value="3"/>
</dbReference>
<dbReference type="GO" id="GO:0042593">
    <property type="term" value="P:glucose homeostasis"/>
    <property type="evidence" value="ECO:0007669"/>
    <property type="project" value="TreeGrafter"/>
</dbReference>
<keyword evidence="15" id="KW-0829">Tyrosine-protein kinase</keyword>
<dbReference type="InterPro" id="IPR006211">
    <property type="entry name" value="Furin-like_Cys-rich_dom"/>
</dbReference>
<dbReference type="SMART" id="SM00261">
    <property type="entry name" value="FU"/>
    <property type="match status" value="1"/>
</dbReference>
<reference evidence="27" key="1">
    <citation type="submission" date="2025-08" db="UniProtKB">
        <authorList>
            <consortium name="RefSeq"/>
        </authorList>
    </citation>
    <scope>IDENTIFICATION</scope>
</reference>
<dbReference type="InterPro" id="IPR000494">
    <property type="entry name" value="Rcpt_L-dom"/>
</dbReference>
<dbReference type="InterPro" id="IPR036116">
    <property type="entry name" value="FN3_sf"/>
</dbReference>
<dbReference type="SUPFAM" id="SSF56112">
    <property type="entry name" value="Protein kinase-like (PK-like)"/>
    <property type="match status" value="1"/>
</dbReference>
<evidence type="ECO:0000256" key="21">
    <source>
        <dbReference type="PROSITE-ProRule" id="PRU10141"/>
    </source>
</evidence>
<sequence>MKAIGDVTKYEGKEEAESKVSSQPLLAGIICCLVSKAERAVIALSKNPHRRRVSIAPASTTARQEGHIFTHSDLLSTVCSTLRAKTQLDRLEHLRNCSVIEGSLALAVMQYRNESRPDDPDVLNMSFPELREITGFLLVFRSHFTNLTKLFPNLAVIRGLELFDQYALIIYENPLMTTLGLSNLTTIQRGGVRIEKNQRLCHVHSIKWDRIVQSRSKILLEHNQDETLCPGCDKSCPLDPVANRHLCWSYKDCQKTCGSLPANKTCMKDMTPCSNLCIGGCSSPDSSHSCYVCRDFLFKKNCVDICPPDHYVLNGRRCVSKEECKNAKATGSRRYKAVPASSNSSVNLCIANCPTNFMESPDDPTSCVRCEPRCPKTCEIVRSVDSLTEAKKLMGCTIINGSLTIEIKTGDNVAALLEKYLSSIEEITGYLNLVRTPAVVSFNFLKNLRIIHGQTLHLEKYSLVVLDNMNLQEFWNWGEREEQKMSFTIKTGMLYFYHNERLCYQKIVELKNKAGLENLTLYDNDVSRATNGDRVSCDVFPLTLRVFEITADEATLEWDKPEETMTLLDDHRYLWAYTVFYMEMEDETANVTEFYGRDACGNDPWIAKDALLSTEGHSDKHMVFTLKDLQAYKRYAIYVKTNVITKSEKTAKSNITYFKTAMAMPSAPQNLNLEPTGSDSFKVTWEPPARPRGLANLYLITGEIQLDSAHSMSDVNYCSMSDTPSEAVTVKFPTQESPKNTTIEANIDCSKCKCDEGVAAKKKYTKENWHDAIDFEDLVHDLIFQKRDASAGLNESRTISKRDLVSVLKNDENEHENLIDNGTSAATSGKSNRDGSENATKLDYASNKRVQACPTDTSVEDEHRRVVKFCRWATEPQIPINRLRHFSQYIVTVRACHPISGVAHNYAAICDRQNRREGPNVTTMCCGPAKVAFKRTLKLAEADDIDFRSVQIEDEVNNSTDDFHQSGIFIRWNPPTSPNAFIQKYDIEFYMENNVNSKHSKCVDQTVYKIQRGSPVKGLAPGNYSFRVRATSVGGPGNWTQPKSFFVKDKGAKYMSLIISLIVIMLLLVISAGLALYFYIKKRVNQPVPDKVQYASINPEYMSQIYEQDEYEVPRHKVKLLHELGQGSFGMVWQGIVFDLKEPCDPNGTHCAVKTVKEGAKFHERQEFLKEASTMKSFDSYHVVKLLGVVSKDQPLYVIMELMSNGDLKRYLRSHRPDQDEPPKGDPPTLEQVLQMAAEIADGMAYLGSLKFVHRDLAARNCMVAEDLTVKIGDFGMTRDIYETDYYKKGGKGLLPVRWMSPEALKDGVFTVQGDVWSYGVVLWEIVTLATMPYQGLSHEQVLRWVISRHIMERPENCPDKLFEIMKRCWHYNPKLRPKFTDIVEMLLVDTHDRFRELSYYSTKVRSLERDEGPDGRARVPSVESLPLLPRPSSHIATTGLQSLIENPRNAVDMGAADLDEESNLYISDDVISDGEAEDSGQDNWANPSSHRRNQPGSSMPNHNNSDYGSGKSPPIPLLLETGDELNPSPLATASESDAAQPSSSPTTISSALPQELIAAGQAEKRNKVASNGTIQPNGRMVCIPINNRTTAF</sequence>
<dbReference type="Gene3D" id="1.10.510.10">
    <property type="entry name" value="Transferase(Phosphotransferase) domain 1"/>
    <property type="match status" value="1"/>
</dbReference>
<dbReference type="InterPro" id="IPR000719">
    <property type="entry name" value="Prot_kinase_dom"/>
</dbReference>
<keyword evidence="4" id="KW-0808">Transferase</keyword>
<dbReference type="CDD" id="cd00064">
    <property type="entry name" value="FU"/>
    <property type="match status" value="1"/>
</dbReference>
<dbReference type="CDD" id="cd05032">
    <property type="entry name" value="PTKc_InsR_like"/>
    <property type="match status" value="1"/>
</dbReference>
<keyword evidence="19" id="KW-0464">Manganese</keyword>
<dbReference type="InterPro" id="IPR008266">
    <property type="entry name" value="Tyr_kinase_AS"/>
</dbReference>
<dbReference type="GO" id="GO:0051897">
    <property type="term" value="P:positive regulation of phosphatidylinositol 3-kinase/protein kinase B signal transduction"/>
    <property type="evidence" value="ECO:0007669"/>
    <property type="project" value="TreeGrafter"/>
</dbReference>
<dbReference type="GO" id="GO:0005009">
    <property type="term" value="F:insulin receptor activity"/>
    <property type="evidence" value="ECO:0007669"/>
    <property type="project" value="TreeGrafter"/>
</dbReference>
<keyword evidence="6 23" id="KW-0812">Transmembrane</keyword>
<evidence type="ECO:0000256" key="5">
    <source>
        <dbReference type="ARBA" id="ARBA00022685"/>
    </source>
</evidence>
<evidence type="ECO:0000256" key="16">
    <source>
        <dbReference type="ARBA" id="ARBA00023157"/>
    </source>
</evidence>
<evidence type="ECO:0000256" key="9">
    <source>
        <dbReference type="ARBA" id="ARBA00022737"/>
    </source>
</evidence>
<dbReference type="Gene3D" id="3.30.200.20">
    <property type="entry name" value="Phosphorylase Kinase, domain 1"/>
    <property type="match status" value="1"/>
</dbReference>
<dbReference type="FunFam" id="1.10.510.10:FF:000528">
    <property type="entry name" value="Tyrosine-protein kinase receptor"/>
    <property type="match status" value="1"/>
</dbReference>
<proteinExistence type="predicted"/>
<evidence type="ECO:0000256" key="20">
    <source>
        <dbReference type="ARBA" id="ARBA00051243"/>
    </source>
</evidence>
<keyword evidence="3" id="KW-0597">Phosphoprotein</keyword>
<evidence type="ECO:0000256" key="18">
    <source>
        <dbReference type="ARBA" id="ARBA00023180"/>
    </source>
</evidence>
<dbReference type="InterPro" id="IPR009030">
    <property type="entry name" value="Growth_fac_rcpt_cys_sf"/>
</dbReference>
<dbReference type="InterPro" id="IPR001245">
    <property type="entry name" value="Ser-Thr/Tyr_kinase_cat_dom"/>
</dbReference>
<accession>A0AAJ7PB53</accession>
<evidence type="ECO:0000256" key="12">
    <source>
        <dbReference type="ARBA" id="ARBA00022840"/>
    </source>
</evidence>
<evidence type="ECO:0000256" key="6">
    <source>
        <dbReference type="ARBA" id="ARBA00022692"/>
    </source>
</evidence>
<keyword evidence="17 27" id="KW-0675">Receptor</keyword>
<evidence type="ECO:0000259" key="25">
    <source>
        <dbReference type="PROSITE" id="PS50853"/>
    </source>
</evidence>
<keyword evidence="16" id="KW-1015">Disulfide bond</keyword>
<evidence type="ECO:0000313" key="26">
    <source>
        <dbReference type="Proteomes" id="UP000694867"/>
    </source>
</evidence>
<comment type="catalytic activity">
    <reaction evidence="20">
        <text>L-tyrosyl-[protein] + ATP = O-phospho-L-tyrosyl-[protein] + ADP + H(+)</text>
        <dbReference type="Rhea" id="RHEA:10596"/>
        <dbReference type="Rhea" id="RHEA-COMP:10136"/>
        <dbReference type="Rhea" id="RHEA-COMP:20101"/>
        <dbReference type="ChEBI" id="CHEBI:15378"/>
        <dbReference type="ChEBI" id="CHEBI:30616"/>
        <dbReference type="ChEBI" id="CHEBI:46858"/>
        <dbReference type="ChEBI" id="CHEBI:61978"/>
        <dbReference type="ChEBI" id="CHEBI:456216"/>
        <dbReference type="EC" id="2.7.10.1"/>
    </reaction>
</comment>
<dbReference type="SUPFAM" id="SSF49265">
    <property type="entry name" value="Fibronectin type III"/>
    <property type="match status" value="1"/>
</dbReference>
<evidence type="ECO:0000313" key="27">
    <source>
        <dbReference type="RefSeq" id="XP_018497647.2"/>
    </source>
</evidence>
<feature type="binding site" evidence="21">
    <location>
        <position position="1154"/>
    </location>
    <ligand>
        <name>ATP</name>
        <dbReference type="ChEBI" id="CHEBI:30616"/>
    </ligand>
</feature>
<keyword evidence="5" id="KW-0165">Cleavage on pair of basic residues</keyword>
<organism evidence="26 27">
    <name type="scientific">Galendromus occidentalis</name>
    <name type="common">western predatory mite</name>
    <dbReference type="NCBI Taxonomy" id="34638"/>
    <lineage>
        <taxon>Eukaryota</taxon>
        <taxon>Metazoa</taxon>
        <taxon>Ecdysozoa</taxon>
        <taxon>Arthropoda</taxon>
        <taxon>Chelicerata</taxon>
        <taxon>Arachnida</taxon>
        <taxon>Acari</taxon>
        <taxon>Parasitiformes</taxon>
        <taxon>Mesostigmata</taxon>
        <taxon>Gamasina</taxon>
        <taxon>Phytoseioidea</taxon>
        <taxon>Phytoseiidae</taxon>
        <taxon>Typhlodrominae</taxon>
        <taxon>Galendromus</taxon>
    </lineage>
</organism>
<dbReference type="Gene3D" id="2.10.220.10">
    <property type="entry name" value="Hormone Receptor, Insulin-like Growth Factor Receptor 1, Chain A, domain 2"/>
    <property type="match status" value="1"/>
</dbReference>
<feature type="region of interest" description="Disordered" evidence="22">
    <location>
        <begin position="1474"/>
        <end position="1549"/>
    </location>
</feature>